<sequence length="666" mass="77478">MELLYVWLERASIIEKVPLTFSGKFQFNVAQDDRNRRIDVIVSLREGYIDNLYGPNICELTAIVGANGAGKTTLLETLIRILGNNLFVGEKFIACFYDRSKNIIHTVHDFFEIGKGKLLKEWDVRVDKNTDSFEIANPVKVNVSFDRNNYVNNYSIPFLKNIRLIYYSPAFDLRDYPDGIKNAKQYIDVSTNYLVFQDSVDKNDTEDLDQIERHRLKNTKRQFELTQDKRFDLSDLQLPTIIQVRYNKSRPFERELSISNRSLYKALNDSGTKAFGKVNSNIRAASKKGRDTEKSAVLEKIKLWFVINLIANYFSNLAIVGDQSYELEYDYSGIEKKDYITAARQFLAEQEWIDKSQFEFNSFIEFVFNKIDSGINRRESISEDTSFFYIDVSEALEVYQWDLKLVTAYNKSIQRTDRRGYSFLDLNWRDMSTGEKAYLDIFSRIFYAYRQAVSSISEYYFDEDNAESFFYGETNINCFYLLLDEPELGFHPKWQRRFIARITNYLNLLTESKIQLILTSHSPFVVSDIPRERIIFVTREKNKTLNIGSLESHEQTFAANIHDLFADAFFMGEGLVGDFALTFINTILADIEEAQHSGITSDRSVLLLNRIKLIGEPLIQSRLEDLFDDLTITDNTNQPDDIDQQIADAEKKLEDLRKKKNPNKNV</sequence>
<proteinExistence type="predicted"/>
<evidence type="ECO:0000313" key="2">
    <source>
        <dbReference type="EMBL" id="MBT1699626.1"/>
    </source>
</evidence>
<dbReference type="InterPro" id="IPR041685">
    <property type="entry name" value="AAA_GajA/Old/RecF-like"/>
</dbReference>
<dbReference type="InterPro" id="IPR051396">
    <property type="entry name" value="Bact_Antivir_Def_Nuclease"/>
</dbReference>
<dbReference type="Pfam" id="PF13175">
    <property type="entry name" value="AAA_15"/>
    <property type="match status" value="1"/>
</dbReference>
<evidence type="ECO:0000259" key="1">
    <source>
        <dbReference type="Pfam" id="PF13175"/>
    </source>
</evidence>
<dbReference type="PANTHER" id="PTHR43581">
    <property type="entry name" value="ATP/GTP PHOSPHATASE"/>
    <property type="match status" value="1"/>
</dbReference>
<dbReference type="Proteomes" id="UP001319200">
    <property type="component" value="Unassembled WGS sequence"/>
</dbReference>
<feature type="domain" description="Endonuclease GajA/Old nuclease/RecF-like AAA" evidence="1">
    <location>
        <begin position="59"/>
        <end position="526"/>
    </location>
</feature>
<evidence type="ECO:0000313" key="3">
    <source>
        <dbReference type="Proteomes" id="UP001319200"/>
    </source>
</evidence>
<dbReference type="AlphaFoldDB" id="A0AAP2DNN2"/>
<protein>
    <submittedName>
        <fullName evidence="2">AAA family ATPase</fullName>
    </submittedName>
</protein>
<comment type="caution">
    <text evidence="2">The sequence shown here is derived from an EMBL/GenBank/DDBJ whole genome shotgun (WGS) entry which is preliminary data.</text>
</comment>
<dbReference type="Gene3D" id="3.40.50.300">
    <property type="entry name" value="P-loop containing nucleotide triphosphate hydrolases"/>
    <property type="match status" value="2"/>
</dbReference>
<dbReference type="PANTHER" id="PTHR43581:SF2">
    <property type="entry name" value="EXCINUCLEASE ATPASE SUBUNIT"/>
    <property type="match status" value="1"/>
</dbReference>
<dbReference type="EMBL" id="JAHESF010000027">
    <property type="protein sequence ID" value="MBT1699626.1"/>
    <property type="molecule type" value="Genomic_DNA"/>
</dbReference>
<gene>
    <name evidence="2" type="ORF">KK083_22195</name>
</gene>
<reference evidence="2 3" key="1">
    <citation type="submission" date="2021-05" db="EMBL/GenBank/DDBJ databases">
        <title>A Polyphasic approach of four new species of the genus Ohtaekwangia: Ohtaekwangia histidinii sp. nov., Ohtaekwangia cretensis sp. nov., Ohtaekwangia indiensis sp. nov., Ohtaekwangia reichenbachii sp. nov. from diverse environment.</title>
        <authorList>
            <person name="Octaviana S."/>
        </authorList>
    </citation>
    <scope>NUCLEOTIDE SEQUENCE [LARGE SCALE GENOMIC DNA]</scope>
    <source>
        <strain evidence="2 3">PWU4</strain>
    </source>
</reference>
<name>A0AAP2DNN2_9BACT</name>
<accession>A0AAP2DNN2</accession>
<organism evidence="2 3">
    <name type="scientific">Chryseosolibacter histidini</name>
    <dbReference type="NCBI Taxonomy" id="2782349"/>
    <lineage>
        <taxon>Bacteria</taxon>
        <taxon>Pseudomonadati</taxon>
        <taxon>Bacteroidota</taxon>
        <taxon>Cytophagia</taxon>
        <taxon>Cytophagales</taxon>
        <taxon>Chryseotaleaceae</taxon>
        <taxon>Chryseosolibacter</taxon>
    </lineage>
</organism>
<dbReference type="RefSeq" id="WP_254167705.1">
    <property type="nucleotide sequence ID" value="NZ_JAHESF010000027.1"/>
</dbReference>
<dbReference type="InterPro" id="IPR027417">
    <property type="entry name" value="P-loop_NTPase"/>
</dbReference>
<keyword evidence="3" id="KW-1185">Reference proteome</keyword>
<dbReference type="SUPFAM" id="SSF52540">
    <property type="entry name" value="P-loop containing nucleoside triphosphate hydrolases"/>
    <property type="match status" value="1"/>
</dbReference>